<dbReference type="GO" id="GO:0016887">
    <property type="term" value="F:ATP hydrolysis activity"/>
    <property type="evidence" value="ECO:0007669"/>
    <property type="project" value="InterPro"/>
</dbReference>
<comment type="subcellular location">
    <subcellularLocation>
        <location evidence="1">Cell membrane</location>
        <topology evidence="1">Multi-pass membrane protein</topology>
    </subcellularLocation>
</comment>
<dbReference type="OrthoDB" id="9805514at2"/>
<dbReference type="GO" id="GO:0015658">
    <property type="term" value="F:branched-chain amino acid transmembrane transporter activity"/>
    <property type="evidence" value="ECO:0007669"/>
    <property type="project" value="InterPro"/>
</dbReference>
<dbReference type="SMART" id="SM00382">
    <property type="entry name" value="AAA"/>
    <property type="match status" value="1"/>
</dbReference>
<feature type="transmembrane region" description="Helical" evidence="9">
    <location>
        <begin position="256"/>
        <end position="287"/>
    </location>
</feature>
<dbReference type="Proteomes" id="UP000267128">
    <property type="component" value="Unassembled WGS sequence"/>
</dbReference>
<protein>
    <submittedName>
        <fullName evidence="11">ATP-binding cassette domain-containing protein</fullName>
    </submittedName>
</protein>
<comment type="caution">
    <text evidence="11">The sequence shown here is derived from an EMBL/GenBank/DDBJ whole genome shotgun (WGS) entry which is preliminary data.</text>
</comment>
<dbReference type="GO" id="GO:0005886">
    <property type="term" value="C:plasma membrane"/>
    <property type="evidence" value="ECO:0007669"/>
    <property type="project" value="UniProtKB-SubCell"/>
</dbReference>
<dbReference type="PANTHER" id="PTHR30482">
    <property type="entry name" value="HIGH-AFFINITY BRANCHED-CHAIN AMINO ACID TRANSPORT SYSTEM PERMEASE"/>
    <property type="match status" value="1"/>
</dbReference>
<feature type="transmembrane region" description="Helical" evidence="9">
    <location>
        <begin position="299"/>
        <end position="318"/>
    </location>
</feature>
<organism evidence="11 12">
    <name type="scientific">Nocardioides marmoriginsengisoli</name>
    <dbReference type="NCBI Taxonomy" id="661483"/>
    <lineage>
        <taxon>Bacteria</taxon>
        <taxon>Bacillati</taxon>
        <taxon>Actinomycetota</taxon>
        <taxon>Actinomycetes</taxon>
        <taxon>Propionibacteriales</taxon>
        <taxon>Nocardioidaceae</taxon>
        <taxon>Nocardioides</taxon>
    </lineage>
</organism>
<dbReference type="RefSeq" id="WP_123227210.1">
    <property type="nucleotide sequence ID" value="NZ_RJSE01000007.1"/>
</dbReference>
<dbReference type="Pfam" id="PF12399">
    <property type="entry name" value="BCA_ABC_TP_C"/>
    <property type="match status" value="1"/>
</dbReference>
<feature type="transmembrane region" description="Helical" evidence="9">
    <location>
        <begin position="49"/>
        <end position="71"/>
    </location>
</feature>
<feature type="transmembrane region" description="Helical" evidence="9">
    <location>
        <begin position="78"/>
        <end position="96"/>
    </location>
</feature>
<dbReference type="InterPro" id="IPR032823">
    <property type="entry name" value="BCA_ABC_TP_C"/>
</dbReference>
<feature type="transmembrane region" description="Helical" evidence="9">
    <location>
        <begin position="102"/>
        <end position="122"/>
    </location>
</feature>
<keyword evidence="6 11" id="KW-0067">ATP-binding</keyword>
<dbReference type="InterPro" id="IPR003593">
    <property type="entry name" value="AAA+_ATPase"/>
</dbReference>
<keyword evidence="4 9" id="KW-0812">Transmembrane</keyword>
<dbReference type="Gene3D" id="3.40.50.300">
    <property type="entry name" value="P-loop containing nucleotide triphosphate hydrolases"/>
    <property type="match status" value="1"/>
</dbReference>
<name>A0A3N0CFX8_9ACTN</name>
<dbReference type="InterPro" id="IPR003439">
    <property type="entry name" value="ABC_transporter-like_ATP-bd"/>
</dbReference>
<feature type="domain" description="ABC transporter" evidence="10">
    <location>
        <begin position="361"/>
        <end position="608"/>
    </location>
</feature>
<dbReference type="InterPro" id="IPR043428">
    <property type="entry name" value="LivM-like"/>
</dbReference>
<feature type="transmembrane region" description="Helical" evidence="9">
    <location>
        <begin position="225"/>
        <end position="244"/>
    </location>
</feature>
<dbReference type="InterPro" id="IPR001851">
    <property type="entry name" value="ABC_transp_permease"/>
</dbReference>
<evidence type="ECO:0000259" key="10">
    <source>
        <dbReference type="PROSITE" id="PS50893"/>
    </source>
</evidence>
<dbReference type="AlphaFoldDB" id="A0A3N0CFX8"/>
<feature type="transmembrane region" description="Helical" evidence="9">
    <location>
        <begin position="168"/>
        <end position="191"/>
    </location>
</feature>
<gene>
    <name evidence="11" type="ORF">EFK50_08780</name>
</gene>
<dbReference type="InterPro" id="IPR027417">
    <property type="entry name" value="P-loop_NTPase"/>
</dbReference>
<evidence type="ECO:0000256" key="3">
    <source>
        <dbReference type="ARBA" id="ARBA00022475"/>
    </source>
</evidence>
<evidence type="ECO:0000256" key="7">
    <source>
        <dbReference type="ARBA" id="ARBA00022989"/>
    </source>
</evidence>
<evidence type="ECO:0000256" key="2">
    <source>
        <dbReference type="ARBA" id="ARBA00022448"/>
    </source>
</evidence>
<reference evidence="11 12" key="1">
    <citation type="submission" date="2018-11" db="EMBL/GenBank/DDBJ databases">
        <authorList>
            <person name="Li F."/>
        </authorList>
    </citation>
    <scope>NUCLEOTIDE SEQUENCE [LARGE SCALE GENOMIC DNA]</scope>
    <source>
        <strain evidence="11 12">Gsoil 097</strain>
    </source>
</reference>
<accession>A0A3N0CFX8</accession>
<feature type="transmembrane region" description="Helical" evidence="9">
    <location>
        <begin position="21"/>
        <end position="43"/>
    </location>
</feature>
<evidence type="ECO:0000256" key="9">
    <source>
        <dbReference type="SAM" id="Phobius"/>
    </source>
</evidence>
<dbReference type="PANTHER" id="PTHR30482:SF10">
    <property type="entry name" value="HIGH-AFFINITY BRANCHED-CHAIN AMINO ACID TRANSPORT PROTEIN BRAE"/>
    <property type="match status" value="1"/>
</dbReference>
<keyword evidence="7 9" id="KW-1133">Transmembrane helix</keyword>
<evidence type="ECO:0000256" key="1">
    <source>
        <dbReference type="ARBA" id="ARBA00004651"/>
    </source>
</evidence>
<sequence length="623" mass="65911">MTNRIKSAFTDSPLRDLGDRASTSLLAMLGVSLLIVGALDLYGSDYVTTIAIGITTYAALGLGLNIVMGYAGLLDMGYAAFFAIGAYASAICGIHFQLNFFLSIPIAVVVTGIAGIIIGYPTLRLRPDYLAIVTIGFGELIRTVANNWDYVGASRGLYPLPIPSIGGYQFMTPIQQALLAFLLLGVAVVFCNRLGRSHIGRAWRAIRSDDIVPESLGLPTLRLKIGAYIAGGAMGALAGAIFAARSVAVDPTNFTLLLSVQIIMVVVLGGLGSTSGVLIAAVIFVGLPEWLREFQDYRLLLFSVAVIALVEFRPQGMIPERVATRIPKAGARAARDTEKVDVGRLTVKEPAAAAVDGAPLLEVRGVTKKFSGLTALEDVSMTLTAGRIVGIIGPNGAGKTTLVNAITGVHHATSGTVLLDGVDVTAMIAHRVARRGVSRSFQTARLIDQLTVLDNVLVADYARSNLGLRHALLSPRAIRRYDAAAAARALTVLERVGIDQLAEICPPELSYADRRRVEVARALMMSPRLLILDEPAAGMNPAEKKELVVLLRAIAAEGVAIALIEHDMPLVTSVAEDVVVLDQGRVIATGDPHEVLALPQVIEAYLGAPTALEGGTRHGAAQR</sequence>
<evidence type="ECO:0000313" key="12">
    <source>
        <dbReference type="Proteomes" id="UP000267128"/>
    </source>
</evidence>
<evidence type="ECO:0000256" key="5">
    <source>
        <dbReference type="ARBA" id="ARBA00022741"/>
    </source>
</evidence>
<dbReference type="CDD" id="cd06581">
    <property type="entry name" value="TM_PBP1_LivM_like"/>
    <property type="match status" value="1"/>
</dbReference>
<keyword evidence="8 9" id="KW-0472">Membrane</keyword>
<evidence type="ECO:0000256" key="4">
    <source>
        <dbReference type="ARBA" id="ARBA00022692"/>
    </source>
</evidence>
<evidence type="ECO:0000256" key="8">
    <source>
        <dbReference type="ARBA" id="ARBA00023136"/>
    </source>
</evidence>
<dbReference type="PROSITE" id="PS50893">
    <property type="entry name" value="ABC_TRANSPORTER_2"/>
    <property type="match status" value="1"/>
</dbReference>
<dbReference type="CDD" id="cd03219">
    <property type="entry name" value="ABC_Mj1267_LivG_branched"/>
    <property type="match status" value="1"/>
</dbReference>
<keyword evidence="5" id="KW-0547">Nucleotide-binding</keyword>
<dbReference type="EMBL" id="RJSE01000007">
    <property type="protein sequence ID" value="RNL61916.1"/>
    <property type="molecule type" value="Genomic_DNA"/>
</dbReference>
<dbReference type="Pfam" id="PF02653">
    <property type="entry name" value="BPD_transp_2"/>
    <property type="match status" value="1"/>
</dbReference>
<dbReference type="SUPFAM" id="SSF52540">
    <property type="entry name" value="P-loop containing nucleoside triphosphate hydrolases"/>
    <property type="match status" value="1"/>
</dbReference>
<dbReference type="Pfam" id="PF00005">
    <property type="entry name" value="ABC_tran"/>
    <property type="match status" value="1"/>
</dbReference>
<evidence type="ECO:0000256" key="6">
    <source>
        <dbReference type="ARBA" id="ARBA00022840"/>
    </source>
</evidence>
<evidence type="ECO:0000313" key="11">
    <source>
        <dbReference type="EMBL" id="RNL61916.1"/>
    </source>
</evidence>
<proteinExistence type="predicted"/>
<keyword evidence="3" id="KW-1003">Cell membrane</keyword>
<keyword evidence="12" id="KW-1185">Reference proteome</keyword>
<dbReference type="FunFam" id="3.40.50.300:FF:000421">
    <property type="entry name" value="Branched-chain amino acid ABC transporter ATP-binding protein"/>
    <property type="match status" value="1"/>
</dbReference>
<keyword evidence="2" id="KW-0813">Transport</keyword>
<dbReference type="GO" id="GO:0005524">
    <property type="term" value="F:ATP binding"/>
    <property type="evidence" value="ECO:0007669"/>
    <property type="project" value="UniProtKB-KW"/>
</dbReference>
<feature type="transmembrane region" description="Helical" evidence="9">
    <location>
        <begin position="129"/>
        <end position="148"/>
    </location>
</feature>